<proteinExistence type="predicted"/>
<gene>
    <name evidence="1" type="ORF">ENS59_02335</name>
</gene>
<dbReference type="GO" id="GO:0016740">
    <property type="term" value="F:transferase activity"/>
    <property type="evidence" value="ECO:0007669"/>
    <property type="project" value="UniProtKB-KW"/>
</dbReference>
<dbReference type="Pfam" id="PF08780">
    <property type="entry name" value="NTase_sub_bind"/>
    <property type="match status" value="1"/>
</dbReference>
<evidence type="ECO:0000313" key="1">
    <source>
        <dbReference type="EMBL" id="HFH28337.1"/>
    </source>
</evidence>
<organism evidence="1">
    <name type="scientific">Gracilinema caldarium</name>
    <dbReference type="NCBI Taxonomy" id="215591"/>
    <lineage>
        <taxon>Bacteria</taxon>
        <taxon>Pseudomonadati</taxon>
        <taxon>Spirochaetota</taxon>
        <taxon>Spirochaetia</taxon>
        <taxon>Spirochaetales</taxon>
        <taxon>Breznakiellaceae</taxon>
        <taxon>Gracilinema</taxon>
    </lineage>
</organism>
<accession>A0A7C3E3J1</accession>
<dbReference type="SUPFAM" id="SSF81593">
    <property type="entry name" value="Nucleotidyltransferase substrate binding subunit/domain"/>
    <property type="match status" value="1"/>
</dbReference>
<name>A0A7C3E3J1_9SPIR</name>
<comment type="caution">
    <text evidence="1">The sequence shown here is derived from an EMBL/GenBank/DDBJ whole genome shotgun (WGS) entry which is preliminary data.</text>
</comment>
<dbReference type="EMBL" id="DSVL01000069">
    <property type="protein sequence ID" value="HFH28337.1"/>
    <property type="molecule type" value="Genomic_DNA"/>
</dbReference>
<dbReference type="NCBIfam" id="TIGR01987">
    <property type="entry name" value="HI0074"/>
    <property type="match status" value="1"/>
</dbReference>
<dbReference type="InterPro" id="IPR010235">
    <property type="entry name" value="HepT"/>
</dbReference>
<sequence>MTADIRWLQRFNNYKKALTQLNNAVELSKVRELSLLEKQGLIQAFEFTHELAWNMLKDYLEYQGNLEIRGSRDAIREAFKVGLIEDGMEWMETIRARNVTSHAYDEEFVQNALELIVNQFSALFNKLEQVFEHLAKKETSL</sequence>
<dbReference type="AlphaFoldDB" id="A0A7C3E3J1"/>
<dbReference type="Gene3D" id="1.20.120.330">
    <property type="entry name" value="Nucleotidyltransferases domain 2"/>
    <property type="match status" value="1"/>
</dbReference>
<reference evidence="1" key="1">
    <citation type="journal article" date="2020" name="mSystems">
        <title>Genome- and Community-Level Interaction Insights into Carbon Utilization and Element Cycling Functions of Hydrothermarchaeota in Hydrothermal Sediment.</title>
        <authorList>
            <person name="Zhou Z."/>
            <person name="Liu Y."/>
            <person name="Xu W."/>
            <person name="Pan J."/>
            <person name="Luo Z.H."/>
            <person name="Li M."/>
        </authorList>
    </citation>
    <scope>NUCLEOTIDE SEQUENCE [LARGE SCALE GENOMIC DNA]</scope>
    <source>
        <strain evidence="1">SpSt-503</strain>
    </source>
</reference>
<keyword evidence="1" id="KW-0808">Transferase</keyword>
<protein>
    <submittedName>
        <fullName evidence="1">Nucleotidyltransferase</fullName>
    </submittedName>
</protein>